<feature type="region of interest" description="Disordered" evidence="9">
    <location>
        <begin position="148"/>
        <end position="179"/>
    </location>
</feature>
<evidence type="ECO:0000256" key="5">
    <source>
        <dbReference type="ARBA" id="ARBA00020265"/>
    </source>
</evidence>
<evidence type="ECO:0000313" key="11">
    <source>
        <dbReference type="Proteomes" id="UP000799438"/>
    </source>
</evidence>
<evidence type="ECO:0000256" key="3">
    <source>
        <dbReference type="ARBA" id="ARBA00005043"/>
    </source>
</evidence>
<dbReference type="Proteomes" id="UP000799438">
    <property type="component" value="Unassembled WGS sequence"/>
</dbReference>
<dbReference type="EMBL" id="ML995481">
    <property type="protein sequence ID" value="KAF2143723.1"/>
    <property type="molecule type" value="Genomic_DNA"/>
</dbReference>
<dbReference type="GO" id="GO:0002098">
    <property type="term" value="P:tRNA wobble uridine modification"/>
    <property type="evidence" value="ECO:0007669"/>
    <property type="project" value="InterPro"/>
</dbReference>
<dbReference type="GO" id="GO:0033588">
    <property type="term" value="C:elongator holoenzyme complex"/>
    <property type="evidence" value="ECO:0007669"/>
    <property type="project" value="InterPro"/>
</dbReference>
<dbReference type="Pfam" id="PF05625">
    <property type="entry name" value="PAXNEB"/>
    <property type="match status" value="1"/>
</dbReference>
<dbReference type="InterPro" id="IPR008728">
    <property type="entry name" value="Elongator_complex_protein_4"/>
</dbReference>
<evidence type="ECO:0000256" key="4">
    <source>
        <dbReference type="ARBA" id="ARBA00007573"/>
    </source>
</evidence>
<dbReference type="GO" id="GO:0005737">
    <property type="term" value="C:cytoplasm"/>
    <property type="evidence" value="ECO:0007669"/>
    <property type="project" value="UniProtKB-SubCell"/>
</dbReference>
<dbReference type="InterPro" id="IPR027417">
    <property type="entry name" value="P-loop_NTPase"/>
</dbReference>
<protein>
    <recommendedName>
        <fullName evidence="5">Elongator complex protein 4</fullName>
    </recommendedName>
</protein>
<comment type="pathway">
    <text evidence="3">tRNA modification; 5-methoxycarbonylmethyl-2-thiouridine-tRNA biosynthesis.</text>
</comment>
<dbReference type="PANTHER" id="PTHR12896:SF1">
    <property type="entry name" value="ELONGATOR COMPLEX PROTEIN 4"/>
    <property type="match status" value="1"/>
</dbReference>
<dbReference type="OrthoDB" id="289162at2759"/>
<evidence type="ECO:0000256" key="6">
    <source>
        <dbReference type="ARBA" id="ARBA00022490"/>
    </source>
</evidence>
<dbReference type="UniPathway" id="UPA00988"/>
<feature type="compositionally biased region" description="Basic and acidic residues" evidence="9">
    <location>
        <begin position="395"/>
        <end position="408"/>
    </location>
</feature>
<keyword evidence="7" id="KW-0819">tRNA processing</keyword>
<dbReference type="PANTHER" id="PTHR12896">
    <property type="entry name" value="PAX6 NEIGHBOR PROTEIN PAXNEB"/>
    <property type="match status" value="1"/>
</dbReference>
<proteinExistence type="inferred from homology"/>
<evidence type="ECO:0000256" key="9">
    <source>
        <dbReference type="SAM" id="MobiDB-lite"/>
    </source>
</evidence>
<feature type="region of interest" description="Disordered" evidence="9">
    <location>
        <begin position="1"/>
        <end position="46"/>
    </location>
</feature>
<keyword evidence="8" id="KW-0539">Nucleus</keyword>
<dbReference type="GO" id="GO:0008023">
    <property type="term" value="C:transcription elongation factor complex"/>
    <property type="evidence" value="ECO:0007669"/>
    <property type="project" value="TreeGrafter"/>
</dbReference>
<dbReference type="GeneID" id="54296367"/>
<organism evidence="10 11">
    <name type="scientific">Aplosporella prunicola CBS 121167</name>
    <dbReference type="NCBI Taxonomy" id="1176127"/>
    <lineage>
        <taxon>Eukaryota</taxon>
        <taxon>Fungi</taxon>
        <taxon>Dikarya</taxon>
        <taxon>Ascomycota</taxon>
        <taxon>Pezizomycotina</taxon>
        <taxon>Dothideomycetes</taxon>
        <taxon>Dothideomycetes incertae sedis</taxon>
        <taxon>Botryosphaeriales</taxon>
        <taxon>Aplosporellaceae</taxon>
        <taxon>Aplosporella</taxon>
    </lineage>
</organism>
<dbReference type="RefSeq" id="XP_033399435.1">
    <property type="nucleotide sequence ID" value="XM_033538871.1"/>
</dbReference>
<feature type="region of interest" description="Disordered" evidence="9">
    <location>
        <begin position="382"/>
        <end position="408"/>
    </location>
</feature>
<comment type="subcellular location">
    <subcellularLocation>
        <location evidence="2">Cytoplasm</location>
    </subcellularLocation>
    <subcellularLocation>
        <location evidence="1">Nucleus</location>
    </subcellularLocation>
</comment>
<reference evidence="10" key="1">
    <citation type="journal article" date="2020" name="Stud. Mycol.">
        <title>101 Dothideomycetes genomes: a test case for predicting lifestyles and emergence of pathogens.</title>
        <authorList>
            <person name="Haridas S."/>
            <person name="Albert R."/>
            <person name="Binder M."/>
            <person name="Bloem J."/>
            <person name="Labutti K."/>
            <person name="Salamov A."/>
            <person name="Andreopoulos B."/>
            <person name="Baker S."/>
            <person name="Barry K."/>
            <person name="Bills G."/>
            <person name="Bluhm B."/>
            <person name="Cannon C."/>
            <person name="Castanera R."/>
            <person name="Culley D."/>
            <person name="Daum C."/>
            <person name="Ezra D."/>
            <person name="Gonzalez J."/>
            <person name="Henrissat B."/>
            <person name="Kuo A."/>
            <person name="Liang C."/>
            <person name="Lipzen A."/>
            <person name="Lutzoni F."/>
            <person name="Magnuson J."/>
            <person name="Mondo S."/>
            <person name="Nolan M."/>
            <person name="Ohm R."/>
            <person name="Pangilinan J."/>
            <person name="Park H.-J."/>
            <person name="Ramirez L."/>
            <person name="Alfaro M."/>
            <person name="Sun H."/>
            <person name="Tritt A."/>
            <person name="Yoshinaga Y."/>
            <person name="Zwiers L.-H."/>
            <person name="Turgeon B."/>
            <person name="Goodwin S."/>
            <person name="Spatafora J."/>
            <person name="Crous P."/>
            <person name="Grigoriev I."/>
        </authorList>
    </citation>
    <scope>NUCLEOTIDE SEQUENCE</scope>
    <source>
        <strain evidence="10">CBS 121167</strain>
    </source>
</reference>
<gene>
    <name evidence="10" type="ORF">K452DRAFT_268053</name>
</gene>
<name>A0A6A6BK14_9PEZI</name>
<dbReference type="AlphaFoldDB" id="A0A6A6BK14"/>
<evidence type="ECO:0000256" key="2">
    <source>
        <dbReference type="ARBA" id="ARBA00004496"/>
    </source>
</evidence>
<dbReference type="CDD" id="cd19494">
    <property type="entry name" value="Elp4"/>
    <property type="match status" value="1"/>
</dbReference>
<accession>A0A6A6BK14</accession>
<evidence type="ECO:0000313" key="10">
    <source>
        <dbReference type="EMBL" id="KAF2143723.1"/>
    </source>
</evidence>
<evidence type="ECO:0000256" key="8">
    <source>
        <dbReference type="ARBA" id="ARBA00023242"/>
    </source>
</evidence>
<feature type="compositionally biased region" description="Low complexity" evidence="9">
    <location>
        <begin position="161"/>
        <end position="176"/>
    </location>
</feature>
<sequence length="408" mass="43414">MAFRKRNVGVNRTPAGNEAPASVASTAPSFIPGVRPSPVDGRPTTSTGTYSLDSILAGHAGLALGSSLLIEESGTTDFAGSLLRYYAAEGVVQGHKVHVAGFTEPWGRELPGLIGVADGEVESTNGGKSKERMKIAWRYERLGEIDAEKRIGGSRGPVDRSPAGAAPGSPGASDAAEPPPFCHKFDLAKRLEFPSGTSINYIPLPPPHQPTSPFLPVLQNVSAQLASTPATTIHRLLVPSLLSPALYPPHASQPSFLLQFLHGLRALLRKYPTRLTAVLSLPLELYPRSTGLIRWCELLSDGVFELQPFPHLMDAYGELATSSGATANEERPQGMLRVHRLPVWHERGGGGGGVAGVGDDLAFTMSRRKFVIKPFSLPPVEGDTEAQGALTMGPEEGKGKQTKVDIDF</sequence>
<dbReference type="Gene3D" id="3.40.50.300">
    <property type="entry name" value="P-loop containing nucleotide triphosphate hydrolases"/>
    <property type="match status" value="1"/>
</dbReference>
<evidence type="ECO:0000256" key="7">
    <source>
        <dbReference type="ARBA" id="ARBA00022694"/>
    </source>
</evidence>
<keyword evidence="11" id="KW-1185">Reference proteome</keyword>
<evidence type="ECO:0000256" key="1">
    <source>
        <dbReference type="ARBA" id="ARBA00004123"/>
    </source>
</evidence>
<keyword evidence="6" id="KW-0963">Cytoplasm</keyword>
<comment type="similarity">
    <text evidence="4">Belongs to the ELP4 family.</text>
</comment>